<dbReference type="GO" id="GO:0003677">
    <property type="term" value="F:DNA binding"/>
    <property type="evidence" value="ECO:0007669"/>
    <property type="project" value="InterPro"/>
</dbReference>
<gene>
    <name evidence="3" type="ORF">AOY20_10635</name>
</gene>
<dbReference type="STRING" id="1324350.AOY20_10635"/>
<protein>
    <submittedName>
        <fullName evidence="3">Uncharacterized protein</fullName>
    </submittedName>
</protein>
<name>A0A0N9VXE5_9GAMM</name>
<sequence>MTAILKPAPNKNMVLAKAVLNIAEQLHLTQSELGAIIGMHRTAISKLNAHPNIDPHSKSGELALLLIRFYRALYALTGGDQVWMRHFINTQNKITGDIPKNQMKTITGLVTVLQTVDALRGKI</sequence>
<dbReference type="RefSeq" id="WP_054581837.1">
    <property type="nucleotide sequence ID" value="NZ_CP012808.1"/>
</dbReference>
<organism evidence="3 4">
    <name type="scientific">Acinetobacter equi</name>
    <dbReference type="NCBI Taxonomy" id="1324350"/>
    <lineage>
        <taxon>Bacteria</taxon>
        <taxon>Pseudomonadati</taxon>
        <taxon>Pseudomonadota</taxon>
        <taxon>Gammaproteobacteria</taxon>
        <taxon>Moraxellales</taxon>
        <taxon>Moraxellaceae</taxon>
        <taxon>Acinetobacter</taxon>
    </lineage>
</organism>
<dbReference type="Pfam" id="PF09722">
    <property type="entry name" value="Xre_MbcA_ParS_C"/>
    <property type="match status" value="1"/>
</dbReference>
<dbReference type="KEGG" id="aei:AOY20_10635"/>
<dbReference type="AlphaFoldDB" id="A0A0N9VXE5"/>
<dbReference type="Pfam" id="PF20432">
    <property type="entry name" value="Xre-like-HTH"/>
    <property type="match status" value="1"/>
</dbReference>
<proteinExistence type="predicted"/>
<dbReference type="InterPro" id="IPR046847">
    <property type="entry name" value="Xre-like_HTH"/>
</dbReference>
<evidence type="ECO:0000313" key="4">
    <source>
        <dbReference type="Proteomes" id="UP000064939"/>
    </source>
</evidence>
<reference evidence="3 4" key="1">
    <citation type="journal article" date="2015" name="Int. J. Syst. Evol. Microbiol.">
        <title>Acinetobacter equi sp. nov. isolated from horse faeces.</title>
        <authorList>
            <person name="Poppel M.T."/>
            <person name="Skiebe E."/>
            <person name="Laue M."/>
            <person name="Bergmann H."/>
            <person name="Ebersberger I."/>
            <person name="Garn T."/>
            <person name="Fruth A."/>
            <person name="Baumgardt S."/>
            <person name="Busse H.J."/>
            <person name="Wilharm G."/>
        </authorList>
    </citation>
    <scope>NUCLEOTIDE SEQUENCE [LARGE SCALE GENOMIC DNA]</scope>
    <source>
        <strain evidence="3 4">114</strain>
    </source>
</reference>
<feature type="domain" description="Antitoxin Xre/MbcA/ParS-like toxin-binding" evidence="1">
    <location>
        <begin position="72"/>
        <end position="121"/>
    </location>
</feature>
<dbReference type="Proteomes" id="UP000064939">
    <property type="component" value="Chromosome"/>
</dbReference>
<evidence type="ECO:0000259" key="2">
    <source>
        <dbReference type="Pfam" id="PF20432"/>
    </source>
</evidence>
<dbReference type="InterPro" id="IPR024467">
    <property type="entry name" value="Xre/MbcA/ParS-like_toxin-bd"/>
</dbReference>
<accession>A0A0N9VXE5</accession>
<dbReference type="EMBL" id="CP012808">
    <property type="protein sequence ID" value="ALH95949.1"/>
    <property type="molecule type" value="Genomic_DNA"/>
</dbReference>
<evidence type="ECO:0000259" key="1">
    <source>
        <dbReference type="Pfam" id="PF09722"/>
    </source>
</evidence>
<evidence type="ECO:0000313" key="3">
    <source>
        <dbReference type="EMBL" id="ALH95949.1"/>
    </source>
</evidence>
<keyword evidence="4" id="KW-1185">Reference proteome</keyword>
<dbReference type="OrthoDB" id="565125at2"/>
<feature type="domain" description="Antitoxin Xre-like helix-turn-helix" evidence="2">
    <location>
        <begin position="11"/>
        <end position="68"/>
    </location>
</feature>